<comment type="subcellular location">
    <subcellularLocation>
        <location evidence="2">Chromosome</location>
        <location evidence="2">Centromere</location>
        <location evidence="2">Kinetochore</location>
    </subcellularLocation>
    <subcellularLocation>
        <location evidence="1">Nucleus</location>
    </subcellularLocation>
</comment>
<reference evidence="12 13" key="1">
    <citation type="journal article" date="2024" name="Nat. Commun.">
        <title>Phylogenomics reveals the evolutionary origins of lichenization in chlorophyte algae.</title>
        <authorList>
            <person name="Puginier C."/>
            <person name="Libourel C."/>
            <person name="Otte J."/>
            <person name="Skaloud P."/>
            <person name="Haon M."/>
            <person name="Grisel S."/>
            <person name="Petersen M."/>
            <person name="Berrin J.G."/>
            <person name="Delaux P.M."/>
            <person name="Dal Grande F."/>
            <person name="Keller J."/>
        </authorList>
    </citation>
    <scope>NUCLEOTIDE SEQUENCE [LARGE SCALE GENOMIC DNA]</scope>
    <source>
        <strain evidence="12 13">SAG 2523</strain>
    </source>
</reference>
<keyword evidence="5" id="KW-0498">Mitosis</keyword>
<name>A0AAW1SXW4_9CHLO</name>
<evidence type="ECO:0000313" key="12">
    <source>
        <dbReference type="EMBL" id="KAK9861290.1"/>
    </source>
</evidence>
<keyword evidence="7" id="KW-0539">Nucleus</keyword>
<dbReference type="Pfam" id="PF03980">
    <property type="entry name" value="Nnf1"/>
    <property type="match status" value="1"/>
</dbReference>
<feature type="coiled-coil region" evidence="10">
    <location>
        <begin position="126"/>
        <end position="160"/>
    </location>
</feature>
<evidence type="ECO:0000256" key="11">
    <source>
        <dbReference type="SAM" id="MobiDB-lite"/>
    </source>
</evidence>
<evidence type="ECO:0000256" key="10">
    <source>
        <dbReference type="SAM" id="Coils"/>
    </source>
</evidence>
<evidence type="ECO:0000256" key="6">
    <source>
        <dbReference type="ARBA" id="ARBA00022838"/>
    </source>
</evidence>
<evidence type="ECO:0000256" key="9">
    <source>
        <dbReference type="ARBA" id="ARBA00023328"/>
    </source>
</evidence>
<dbReference type="Proteomes" id="UP001485043">
    <property type="component" value="Unassembled WGS sequence"/>
</dbReference>
<dbReference type="GO" id="GO:0051301">
    <property type="term" value="P:cell division"/>
    <property type="evidence" value="ECO:0007669"/>
    <property type="project" value="UniProtKB-KW"/>
</dbReference>
<dbReference type="GO" id="GO:0007059">
    <property type="term" value="P:chromosome segregation"/>
    <property type="evidence" value="ECO:0007669"/>
    <property type="project" value="TreeGrafter"/>
</dbReference>
<evidence type="ECO:0000256" key="1">
    <source>
        <dbReference type="ARBA" id="ARBA00004123"/>
    </source>
</evidence>
<dbReference type="PANTHER" id="PTHR15459:SF3">
    <property type="entry name" value="POLYAMINE-MODULATED FACTOR 1"/>
    <property type="match status" value="1"/>
</dbReference>
<keyword evidence="13" id="KW-1185">Reference proteome</keyword>
<dbReference type="EMBL" id="JALJOV010000782">
    <property type="protein sequence ID" value="KAK9861290.1"/>
    <property type="molecule type" value="Genomic_DNA"/>
</dbReference>
<comment type="caution">
    <text evidence="12">The sequence shown here is derived from an EMBL/GenBank/DDBJ whole genome shotgun (WGS) entry which is preliminary data.</text>
</comment>
<feature type="region of interest" description="Disordered" evidence="11">
    <location>
        <begin position="1"/>
        <end position="21"/>
    </location>
</feature>
<evidence type="ECO:0000256" key="2">
    <source>
        <dbReference type="ARBA" id="ARBA00004629"/>
    </source>
</evidence>
<keyword evidence="10" id="KW-0175">Coiled coil</keyword>
<evidence type="ECO:0000256" key="4">
    <source>
        <dbReference type="ARBA" id="ARBA00022618"/>
    </source>
</evidence>
<dbReference type="GO" id="GO:0000444">
    <property type="term" value="C:MIS12/MIND type complex"/>
    <property type="evidence" value="ECO:0007669"/>
    <property type="project" value="InterPro"/>
</dbReference>
<proteinExistence type="predicted"/>
<sequence length="210" mass="24127">MEIQDEDLGKQGAGLPRDSRRTAAVQRAIQRLLNRSTKALDLEDFCQKFPQLPERLQIALHDLYQQALHQTQQFSEEEIADIFRETHAWSRLHELDQQPCEKHSSDAGCRHSAKGPATVAVRRAQLHVKQREKQQLEVMLQQMKEEQAELQEKLAARRDAHNMAAQQLQASLEVLQKVQDCTQEWYKQELGNARPEAGSLQLGQQPHVTL</sequence>
<dbReference type="InterPro" id="IPR007128">
    <property type="entry name" value="PMF1/Nnf1"/>
</dbReference>
<organism evidence="12 13">
    <name type="scientific">Apatococcus fuscideae</name>
    <dbReference type="NCBI Taxonomy" id="2026836"/>
    <lineage>
        <taxon>Eukaryota</taxon>
        <taxon>Viridiplantae</taxon>
        <taxon>Chlorophyta</taxon>
        <taxon>core chlorophytes</taxon>
        <taxon>Trebouxiophyceae</taxon>
        <taxon>Chlorellales</taxon>
        <taxon>Chlorellaceae</taxon>
        <taxon>Apatococcus</taxon>
    </lineage>
</organism>
<evidence type="ECO:0000256" key="5">
    <source>
        <dbReference type="ARBA" id="ARBA00022776"/>
    </source>
</evidence>
<keyword evidence="6" id="KW-0995">Kinetochore</keyword>
<evidence type="ECO:0000256" key="3">
    <source>
        <dbReference type="ARBA" id="ARBA00022454"/>
    </source>
</evidence>
<evidence type="ECO:0000256" key="7">
    <source>
        <dbReference type="ARBA" id="ARBA00023242"/>
    </source>
</evidence>
<keyword evidence="9" id="KW-0137">Centromere</keyword>
<keyword evidence="8" id="KW-0131">Cell cycle</keyword>
<evidence type="ECO:0000256" key="8">
    <source>
        <dbReference type="ARBA" id="ARBA00023306"/>
    </source>
</evidence>
<dbReference type="AlphaFoldDB" id="A0AAW1SXW4"/>
<dbReference type="PANTHER" id="PTHR15459">
    <property type="entry name" value="POLYAMINE-MODULATED FACTOR 1"/>
    <property type="match status" value="1"/>
</dbReference>
<keyword evidence="3" id="KW-0158">Chromosome</keyword>
<accession>A0AAW1SXW4</accession>
<keyword evidence="4" id="KW-0132">Cell division</keyword>
<dbReference type="GO" id="GO:0005634">
    <property type="term" value="C:nucleus"/>
    <property type="evidence" value="ECO:0007669"/>
    <property type="project" value="UniProtKB-SubCell"/>
</dbReference>
<gene>
    <name evidence="12" type="ORF">WJX84_003982</name>
</gene>
<protein>
    <submittedName>
        <fullName evidence="12">Uncharacterized protein</fullName>
    </submittedName>
</protein>
<evidence type="ECO:0000313" key="13">
    <source>
        <dbReference type="Proteomes" id="UP001485043"/>
    </source>
</evidence>